<organism evidence="12 13">
    <name type="scientific">Orchesella cincta</name>
    <name type="common">Springtail</name>
    <name type="synonym">Podura cincta</name>
    <dbReference type="NCBI Taxonomy" id="48709"/>
    <lineage>
        <taxon>Eukaryota</taxon>
        <taxon>Metazoa</taxon>
        <taxon>Ecdysozoa</taxon>
        <taxon>Arthropoda</taxon>
        <taxon>Hexapoda</taxon>
        <taxon>Collembola</taxon>
        <taxon>Entomobryomorpha</taxon>
        <taxon>Entomobryoidea</taxon>
        <taxon>Orchesellidae</taxon>
        <taxon>Orchesellinae</taxon>
        <taxon>Orchesella</taxon>
    </lineage>
</organism>
<evidence type="ECO:0000256" key="5">
    <source>
        <dbReference type="ARBA" id="ARBA00022833"/>
    </source>
</evidence>
<keyword evidence="4 7" id="KW-0863">Zinc-finger</keyword>
<keyword evidence="5" id="KW-0862">Zinc</keyword>
<accession>A0A1D2MGH4</accession>
<dbReference type="GO" id="GO:0000981">
    <property type="term" value="F:DNA-binding transcription factor activity, RNA polymerase II-specific"/>
    <property type="evidence" value="ECO:0007669"/>
    <property type="project" value="TreeGrafter"/>
</dbReference>
<evidence type="ECO:0000256" key="10">
    <source>
        <dbReference type="SAM" id="SignalP"/>
    </source>
</evidence>
<feature type="compositionally biased region" description="Basic and acidic residues" evidence="9">
    <location>
        <begin position="23"/>
        <end position="36"/>
    </location>
</feature>
<dbReference type="STRING" id="48709.A0A1D2MGH4"/>
<evidence type="ECO:0000256" key="2">
    <source>
        <dbReference type="ARBA" id="ARBA00022723"/>
    </source>
</evidence>
<dbReference type="OMA" id="LATHMFF"/>
<feature type="domain" description="C2H2-type" evidence="11">
    <location>
        <begin position="190"/>
        <end position="217"/>
    </location>
</feature>
<comment type="subcellular location">
    <subcellularLocation>
        <location evidence="1">Nucleus</location>
    </subcellularLocation>
</comment>
<dbReference type="AlphaFoldDB" id="A0A1D2MGH4"/>
<sequence length="289" mass="32233">MCFAIVTLLFVSEVQEMAARRSRAAERTDLRNEDGVRPPQNRGEGVVSGGPAVARCELCKAVGAEVQILKANYATLDSRTAAEIGELKAVVNVLKAQNASLELKLKDMNRALAVETRADIVVGKEDARVEVQDDLTVRQEGEEGEDCKRFTVASDEEVVEHDDEDDLSTEVGEEEMENEVEILDEPQPPVVCSICEMVLPTKGNLATHMFFHSGVRPFACDICEARFVFIRNLLEHRREHGPRAYNCRDCGKQFGFKKSLKAHQDRDVRCKGRVNQGSRDQEESNTPVE</sequence>
<name>A0A1D2MGH4_ORCCI</name>
<keyword evidence="6" id="KW-0539">Nucleus</keyword>
<keyword evidence="13" id="KW-1185">Reference proteome</keyword>
<keyword evidence="10" id="KW-0732">Signal</keyword>
<evidence type="ECO:0000256" key="8">
    <source>
        <dbReference type="SAM" id="Coils"/>
    </source>
</evidence>
<dbReference type="PROSITE" id="PS50157">
    <property type="entry name" value="ZINC_FINGER_C2H2_2"/>
    <property type="match status" value="3"/>
</dbReference>
<keyword evidence="8" id="KW-0175">Coiled coil</keyword>
<feature type="signal peptide" evidence="10">
    <location>
        <begin position="1"/>
        <end position="19"/>
    </location>
</feature>
<dbReference type="Proteomes" id="UP000094527">
    <property type="component" value="Unassembled WGS sequence"/>
</dbReference>
<evidence type="ECO:0000256" key="9">
    <source>
        <dbReference type="SAM" id="MobiDB-lite"/>
    </source>
</evidence>
<dbReference type="SMART" id="SM00355">
    <property type="entry name" value="ZnF_C2H2"/>
    <property type="match status" value="3"/>
</dbReference>
<gene>
    <name evidence="12" type="ORF">Ocin01_14719</name>
</gene>
<evidence type="ECO:0000313" key="12">
    <source>
        <dbReference type="EMBL" id="ODM91964.1"/>
    </source>
</evidence>
<evidence type="ECO:0000256" key="7">
    <source>
        <dbReference type="PROSITE-ProRule" id="PRU00042"/>
    </source>
</evidence>
<comment type="caution">
    <text evidence="12">The sequence shown here is derived from an EMBL/GenBank/DDBJ whole genome shotgun (WGS) entry which is preliminary data.</text>
</comment>
<dbReference type="SUPFAM" id="SSF57667">
    <property type="entry name" value="beta-beta-alpha zinc fingers"/>
    <property type="match status" value="1"/>
</dbReference>
<feature type="domain" description="C2H2-type" evidence="11">
    <location>
        <begin position="245"/>
        <end position="280"/>
    </location>
</feature>
<dbReference type="Pfam" id="PF00096">
    <property type="entry name" value="zf-C2H2"/>
    <property type="match status" value="1"/>
</dbReference>
<dbReference type="PROSITE" id="PS00028">
    <property type="entry name" value="ZINC_FINGER_C2H2_1"/>
    <property type="match status" value="1"/>
</dbReference>
<evidence type="ECO:0000256" key="4">
    <source>
        <dbReference type="ARBA" id="ARBA00022771"/>
    </source>
</evidence>
<dbReference type="InterPro" id="IPR036236">
    <property type="entry name" value="Znf_C2H2_sf"/>
</dbReference>
<dbReference type="InterPro" id="IPR013087">
    <property type="entry name" value="Znf_C2H2_type"/>
</dbReference>
<dbReference type="PANTHER" id="PTHR24394">
    <property type="entry name" value="ZINC FINGER PROTEIN"/>
    <property type="match status" value="1"/>
</dbReference>
<feature type="region of interest" description="Disordered" evidence="9">
    <location>
        <begin position="22"/>
        <end position="47"/>
    </location>
</feature>
<keyword evidence="2" id="KW-0479">Metal-binding</keyword>
<evidence type="ECO:0000256" key="1">
    <source>
        <dbReference type="ARBA" id="ARBA00004123"/>
    </source>
</evidence>
<feature type="coiled-coil region" evidence="8">
    <location>
        <begin position="84"/>
        <end position="111"/>
    </location>
</feature>
<dbReference type="EMBL" id="LJIJ01001370">
    <property type="protein sequence ID" value="ODM91964.1"/>
    <property type="molecule type" value="Genomic_DNA"/>
</dbReference>
<dbReference type="PANTHER" id="PTHR24394:SF29">
    <property type="entry name" value="MYONEURIN"/>
    <property type="match status" value="1"/>
</dbReference>
<proteinExistence type="predicted"/>
<reference evidence="12 13" key="1">
    <citation type="journal article" date="2016" name="Genome Biol. Evol.">
        <title>Gene Family Evolution Reflects Adaptation to Soil Environmental Stressors in the Genome of the Collembolan Orchesella cincta.</title>
        <authorList>
            <person name="Faddeeva-Vakhrusheva A."/>
            <person name="Derks M.F."/>
            <person name="Anvar S.Y."/>
            <person name="Agamennone V."/>
            <person name="Suring W."/>
            <person name="Smit S."/>
            <person name="van Straalen N.M."/>
            <person name="Roelofs D."/>
        </authorList>
    </citation>
    <scope>NUCLEOTIDE SEQUENCE [LARGE SCALE GENOMIC DNA]</scope>
    <source>
        <tissue evidence="12">Mixed pool</tissue>
    </source>
</reference>
<evidence type="ECO:0000259" key="11">
    <source>
        <dbReference type="PROSITE" id="PS50157"/>
    </source>
</evidence>
<evidence type="ECO:0000313" key="13">
    <source>
        <dbReference type="Proteomes" id="UP000094527"/>
    </source>
</evidence>
<evidence type="ECO:0000256" key="3">
    <source>
        <dbReference type="ARBA" id="ARBA00022737"/>
    </source>
</evidence>
<dbReference type="OrthoDB" id="2687452at2759"/>
<protein>
    <submittedName>
        <fullName evidence="12">Putative zinc finger protein</fullName>
    </submittedName>
</protein>
<dbReference type="GO" id="GO:0005634">
    <property type="term" value="C:nucleus"/>
    <property type="evidence" value="ECO:0007669"/>
    <property type="project" value="UniProtKB-SubCell"/>
</dbReference>
<dbReference type="Gene3D" id="3.30.160.60">
    <property type="entry name" value="Classic Zinc Finger"/>
    <property type="match status" value="2"/>
</dbReference>
<keyword evidence="3" id="KW-0677">Repeat</keyword>
<evidence type="ECO:0000256" key="6">
    <source>
        <dbReference type="ARBA" id="ARBA00023242"/>
    </source>
</evidence>
<dbReference type="GO" id="GO:0008270">
    <property type="term" value="F:zinc ion binding"/>
    <property type="evidence" value="ECO:0007669"/>
    <property type="project" value="UniProtKB-KW"/>
</dbReference>
<feature type="domain" description="C2H2-type" evidence="11">
    <location>
        <begin position="218"/>
        <end position="240"/>
    </location>
</feature>
<feature type="chain" id="PRO_5008903994" evidence="10">
    <location>
        <begin position="20"/>
        <end position="289"/>
    </location>
</feature>